<keyword evidence="3 6" id="KW-0378">Hydrolase</keyword>
<evidence type="ECO:0000256" key="1">
    <source>
        <dbReference type="ARBA" id="ARBA00009865"/>
    </source>
</evidence>
<evidence type="ECO:0000256" key="5">
    <source>
        <dbReference type="ARBA" id="ARBA00023295"/>
    </source>
</evidence>
<dbReference type="Pfam" id="PF04616">
    <property type="entry name" value="Glyco_hydro_43"/>
    <property type="match status" value="1"/>
</dbReference>
<comment type="similarity">
    <text evidence="1 6">Belongs to the glycosyl hydrolase 43 family.</text>
</comment>
<dbReference type="Gene3D" id="2.115.10.20">
    <property type="entry name" value="Glycosyl hydrolase domain, family 43"/>
    <property type="match status" value="1"/>
</dbReference>
<dbReference type="PROSITE" id="PS51257">
    <property type="entry name" value="PROKAR_LIPOPROTEIN"/>
    <property type="match status" value="1"/>
</dbReference>
<dbReference type="Proteomes" id="UP000183670">
    <property type="component" value="Unassembled WGS sequence"/>
</dbReference>
<evidence type="ECO:0000256" key="7">
    <source>
        <dbReference type="SAM" id="SignalP"/>
    </source>
</evidence>
<accession>A0A1G6G0C9</accession>
<dbReference type="AlphaFoldDB" id="A0A1G6G0C9"/>
<evidence type="ECO:0000313" key="9">
    <source>
        <dbReference type="Proteomes" id="UP000183670"/>
    </source>
</evidence>
<dbReference type="GO" id="GO:0045493">
    <property type="term" value="P:xylan catabolic process"/>
    <property type="evidence" value="ECO:0007669"/>
    <property type="project" value="UniProtKB-KW"/>
</dbReference>
<keyword evidence="4" id="KW-0119">Carbohydrate metabolism</keyword>
<evidence type="ECO:0000256" key="2">
    <source>
        <dbReference type="ARBA" id="ARBA00022651"/>
    </source>
</evidence>
<keyword evidence="2" id="KW-0858">Xylan degradation</keyword>
<keyword evidence="2" id="KW-0624">Polysaccharide degradation</keyword>
<evidence type="ECO:0000256" key="4">
    <source>
        <dbReference type="ARBA" id="ARBA00023277"/>
    </source>
</evidence>
<dbReference type="EMBL" id="FMYE01000002">
    <property type="protein sequence ID" value="SDB75440.1"/>
    <property type="molecule type" value="Genomic_DNA"/>
</dbReference>
<dbReference type="PANTHER" id="PTHR43772">
    <property type="entry name" value="ENDO-1,4-BETA-XYLANASE"/>
    <property type="match status" value="1"/>
</dbReference>
<evidence type="ECO:0000313" key="8">
    <source>
        <dbReference type="EMBL" id="SDB75440.1"/>
    </source>
</evidence>
<protein>
    <submittedName>
        <fullName evidence="8">Arabinoxylan arabinofuranohydrolase</fullName>
    </submittedName>
</protein>
<feature type="signal peptide" evidence="7">
    <location>
        <begin position="1"/>
        <end position="23"/>
    </location>
</feature>
<dbReference type="SUPFAM" id="SSF75005">
    <property type="entry name" value="Arabinanase/levansucrase/invertase"/>
    <property type="match status" value="1"/>
</dbReference>
<dbReference type="PANTHER" id="PTHR43772:SF2">
    <property type="entry name" value="PUTATIVE (AFU_ORTHOLOGUE AFUA_2G04480)-RELATED"/>
    <property type="match status" value="1"/>
</dbReference>
<keyword evidence="7" id="KW-0732">Signal</keyword>
<reference evidence="8 9" key="1">
    <citation type="submission" date="2016-10" db="EMBL/GenBank/DDBJ databases">
        <authorList>
            <person name="de Groot N.N."/>
        </authorList>
    </citation>
    <scope>NUCLEOTIDE SEQUENCE [LARGE SCALE GENOMIC DNA]</scope>
    <source>
        <strain evidence="8 9">NLAE-zl-C500</strain>
    </source>
</reference>
<dbReference type="InterPro" id="IPR006710">
    <property type="entry name" value="Glyco_hydro_43"/>
</dbReference>
<evidence type="ECO:0000256" key="6">
    <source>
        <dbReference type="RuleBase" id="RU361187"/>
    </source>
</evidence>
<name>A0A1G6G0C9_BACOV</name>
<dbReference type="InterPro" id="IPR023296">
    <property type="entry name" value="Glyco_hydro_beta-prop_sf"/>
</dbReference>
<organism evidence="8 9">
    <name type="scientific">Bacteroides ovatus</name>
    <dbReference type="NCBI Taxonomy" id="28116"/>
    <lineage>
        <taxon>Bacteria</taxon>
        <taxon>Pseudomonadati</taxon>
        <taxon>Bacteroidota</taxon>
        <taxon>Bacteroidia</taxon>
        <taxon>Bacteroidales</taxon>
        <taxon>Bacteroidaceae</taxon>
        <taxon>Bacteroides</taxon>
    </lineage>
</organism>
<dbReference type="Gene3D" id="2.60.120.260">
    <property type="entry name" value="Galactose-binding domain-like"/>
    <property type="match status" value="1"/>
</dbReference>
<gene>
    <name evidence="8" type="ORF">SAMN05192581_100264</name>
</gene>
<proteinExistence type="inferred from homology"/>
<dbReference type="CDD" id="cd04084">
    <property type="entry name" value="CBM6_xylanase-like"/>
    <property type="match status" value="1"/>
</dbReference>
<dbReference type="CDD" id="cd09003">
    <property type="entry name" value="GH43_XynD-like"/>
    <property type="match status" value="1"/>
</dbReference>
<keyword evidence="5 6" id="KW-0326">Glycosidase</keyword>
<evidence type="ECO:0000256" key="3">
    <source>
        <dbReference type="ARBA" id="ARBA00022801"/>
    </source>
</evidence>
<dbReference type="RefSeq" id="WP_081353322.1">
    <property type="nucleotide sequence ID" value="NZ_FMYE01000002.1"/>
</dbReference>
<feature type="chain" id="PRO_5010245149" evidence="7">
    <location>
        <begin position="24"/>
        <end position="497"/>
    </location>
</feature>
<dbReference type="InterPro" id="IPR052176">
    <property type="entry name" value="Glycosyl_Hydrlase_43_Enz"/>
</dbReference>
<sequence>MRKNIIYFVVFSMAIVASVACHTQELQMQDRIANGSSTPVIIMPEVSPKLLSGDANPLLDFIFTADPTAVEYEGRLYVYGTNDHQQYEAVGGNGKNSYEYIKSLVMMSTNDMVNWTYHGLIRTDSIAPWIKASWAPSVVSRKEGDGKTHFYLYFSNNGDGSAVLTATSPVGPWESPLNRSVIDIQSPGIGDCKAAFDPGAVIDEEGTGWLAVGGGCARIIRLGKDMISIDSPIVPINAPHHFEANELNFINGTYVYTYNIDWQNFDDWSLPTEKPTICCMSYMTSKTPLESDSWQYQHNYMKNPGEYGFEFGNNHTHLHKYGGKWYVFYHTMSLQRSFNTTGGFRNICVDEIEIDEGNVNIHMGKQTLKGVSQIKVLNPFMLQQAETTAATQGVKFLNGKDVGDMYAVTVPGMEGILSVRGVEFCKAPSRLEVQAAGDGIIEVHRNTPDGEMMAAIQINTPNMKLLKTKIQTQFEGTTDLCFVLKGENIVFDQWQFK</sequence>
<dbReference type="GO" id="GO:0004553">
    <property type="term" value="F:hydrolase activity, hydrolyzing O-glycosyl compounds"/>
    <property type="evidence" value="ECO:0007669"/>
    <property type="project" value="InterPro"/>
</dbReference>